<evidence type="ECO:0000313" key="2">
    <source>
        <dbReference type="EMBL" id="CAK0831435.1"/>
    </source>
</evidence>
<organism evidence="2 3">
    <name type="scientific">Prorocentrum cordatum</name>
    <dbReference type="NCBI Taxonomy" id="2364126"/>
    <lineage>
        <taxon>Eukaryota</taxon>
        <taxon>Sar</taxon>
        <taxon>Alveolata</taxon>
        <taxon>Dinophyceae</taxon>
        <taxon>Prorocentrales</taxon>
        <taxon>Prorocentraceae</taxon>
        <taxon>Prorocentrum</taxon>
    </lineage>
</organism>
<feature type="compositionally biased region" description="Basic residues" evidence="1">
    <location>
        <begin position="19"/>
        <end position="30"/>
    </location>
</feature>
<feature type="region of interest" description="Disordered" evidence="1">
    <location>
        <begin position="98"/>
        <end position="135"/>
    </location>
</feature>
<dbReference type="Proteomes" id="UP001189429">
    <property type="component" value="Unassembled WGS sequence"/>
</dbReference>
<name>A0ABN9SI98_9DINO</name>
<keyword evidence="3" id="KW-1185">Reference proteome</keyword>
<evidence type="ECO:0000313" key="3">
    <source>
        <dbReference type="Proteomes" id="UP001189429"/>
    </source>
</evidence>
<protein>
    <submittedName>
        <fullName evidence="2">Uncharacterized protein</fullName>
    </submittedName>
</protein>
<dbReference type="EMBL" id="CAUYUJ010011248">
    <property type="protein sequence ID" value="CAK0831435.1"/>
    <property type="molecule type" value="Genomic_DNA"/>
</dbReference>
<feature type="region of interest" description="Disordered" evidence="1">
    <location>
        <begin position="19"/>
        <end position="56"/>
    </location>
</feature>
<feature type="compositionally biased region" description="Gly residues" evidence="1">
    <location>
        <begin position="125"/>
        <end position="135"/>
    </location>
</feature>
<feature type="compositionally biased region" description="Low complexity" evidence="1">
    <location>
        <begin position="98"/>
        <end position="108"/>
    </location>
</feature>
<proteinExistence type="predicted"/>
<reference evidence="2" key="1">
    <citation type="submission" date="2023-10" db="EMBL/GenBank/DDBJ databases">
        <authorList>
            <person name="Chen Y."/>
            <person name="Shah S."/>
            <person name="Dougan E. K."/>
            <person name="Thang M."/>
            <person name="Chan C."/>
        </authorList>
    </citation>
    <scope>NUCLEOTIDE SEQUENCE [LARGE SCALE GENOMIC DNA]</scope>
</reference>
<gene>
    <name evidence="2" type="ORF">PCOR1329_LOCUS29753</name>
</gene>
<evidence type="ECO:0000256" key="1">
    <source>
        <dbReference type="SAM" id="MobiDB-lite"/>
    </source>
</evidence>
<comment type="caution">
    <text evidence="2">The sequence shown here is derived from an EMBL/GenBank/DDBJ whole genome shotgun (WGS) entry which is preliminary data.</text>
</comment>
<sequence length="135" mass="14287">MPILTSSWCNPCIARRAPTLRRRRRRRRRRREDGEEEEERRSGRGSQNQGRLGWRRALGGAGHLRLLQAGGVREGGGARVPQPLLGTTLACILGSAASMGTFSSSPTSPTDPGPSPRSTSSSGTVGTGAGGSPPR</sequence>
<feature type="compositionally biased region" description="Low complexity" evidence="1">
    <location>
        <begin position="44"/>
        <end position="56"/>
    </location>
</feature>
<accession>A0ABN9SI98</accession>